<feature type="region of interest" description="Disordered" evidence="1">
    <location>
        <begin position="179"/>
        <end position="207"/>
    </location>
</feature>
<dbReference type="AlphaFoldDB" id="A0A6C0AKB1"/>
<evidence type="ECO:0000313" key="3">
    <source>
        <dbReference type="EMBL" id="QHS80172.1"/>
    </source>
</evidence>
<proteinExistence type="predicted"/>
<reference evidence="3" key="1">
    <citation type="journal article" date="2020" name="Nature">
        <title>Giant virus diversity and host interactions through global metagenomics.</title>
        <authorList>
            <person name="Schulz F."/>
            <person name="Roux S."/>
            <person name="Paez-Espino D."/>
            <person name="Jungbluth S."/>
            <person name="Walsh D.A."/>
            <person name="Denef V.J."/>
            <person name="McMahon K.D."/>
            <person name="Konstantinidis K.T."/>
            <person name="Eloe-Fadrosh E.A."/>
            <person name="Kyrpides N.C."/>
            <person name="Woyke T."/>
        </authorList>
    </citation>
    <scope>NUCLEOTIDE SEQUENCE</scope>
    <source>
        <strain evidence="3">GVMAG-S-1039698-54</strain>
    </source>
</reference>
<feature type="transmembrane region" description="Helical" evidence="2">
    <location>
        <begin position="68"/>
        <end position="90"/>
    </location>
</feature>
<keyword evidence="2" id="KW-0472">Membrane</keyword>
<organism evidence="3">
    <name type="scientific">viral metagenome</name>
    <dbReference type="NCBI Taxonomy" id="1070528"/>
    <lineage>
        <taxon>unclassified sequences</taxon>
        <taxon>metagenomes</taxon>
        <taxon>organismal metagenomes</taxon>
    </lineage>
</organism>
<name>A0A6C0AKB1_9ZZZZ</name>
<evidence type="ECO:0000256" key="1">
    <source>
        <dbReference type="SAM" id="MobiDB-lite"/>
    </source>
</evidence>
<sequence length="255" mass="27051">MQSVINNTQNSINTVSSGLENSINKVGSMGSSTINSLKSTVPSVSLPSNPSSIFRKPDTVSSFTSLSVFKIIAAFVILAILGFNIFNYLAKGTDIFGNILKKTTDLITSGTKSILSNSKIGTDILNQGVRTGIKNTGNITKNITNTAASGAKLGVDLTAGTVNRGANVVNDTIDYSESKLSNKMHSSPGSRRPNRPSPDDGIGSSIQNKNSKGGWCYVGSDRSFRSCIKVKESDTCMSGNIFPTKEICINPNLRQ</sequence>
<keyword evidence="2" id="KW-0812">Transmembrane</keyword>
<dbReference type="EMBL" id="MN740675">
    <property type="protein sequence ID" value="QHS80172.1"/>
    <property type="molecule type" value="Genomic_DNA"/>
</dbReference>
<keyword evidence="2" id="KW-1133">Transmembrane helix</keyword>
<evidence type="ECO:0000256" key="2">
    <source>
        <dbReference type="SAM" id="Phobius"/>
    </source>
</evidence>
<protein>
    <submittedName>
        <fullName evidence="3">Uncharacterized protein</fullName>
    </submittedName>
</protein>
<accession>A0A6C0AKB1</accession>